<dbReference type="OMA" id="CTMEIFK"/>
<comment type="similarity">
    <text evidence="2">Belongs to the bile acid:sodium symporter (BASS) (TC 2.A.28) family.</text>
</comment>
<dbReference type="InterPro" id="IPR004710">
    <property type="entry name" value="Bilac:Na_transpt"/>
</dbReference>
<evidence type="ECO:0000313" key="8">
    <source>
        <dbReference type="EnsemblProtists" id="EOD37343"/>
    </source>
</evidence>
<feature type="transmembrane region" description="Helical" evidence="7">
    <location>
        <begin position="197"/>
        <end position="215"/>
    </location>
</feature>
<dbReference type="PANTHER" id="PTHR10361:SF28">
    <property type="entry name" value="P3 PROTEIN-RELATED"/>
    <property type="match status" value="1"/>
</dbReference>
<evidence type="ECO:0000313" key="9">
    <source>
        <dbReference type="Proteomes" id="UP000013827"/>
    </source>
</evidence>
<feature type="transmembrane region" description="Helical" evidence="7">
    <location>
        <begin position="156"/>
        <end position="176"/>
    </location>
</feature>
<evidence type="ECO:0000256" key="4">
    <source>
        <dbReference type="ARBA" id="ARBA00022989"/>
    </source>
</evidence>
<keyword evidence="5 7" id="KW-0472">Membrane</keyword>
<evidence type="ECO:0000256" key="2">
    <source>
        <dbReference type="ARBA" id="ARBA00006528"/>
    </source>
</evidence>
<dbReference type="RefSeq" id="XP_005789772.1">
    <property type="nucleotide sequence ID" value="XM_005789715.1"/>
</dbReference>
<dbReference type="GeneID" id="17282613"/>
<dbReference type="PaxDb" id="2903-EOD37343"/>
<accession>A0A0D3KNK8</accession>
<reference evidence="8" key="2">
    <citation type="submission" date="2024-10" db="UniProtKB">
        <authorList>
            <consortium name="EnsemblProtists"/>
        </authorList>
    </citation>
    <scope>IDENTIFICATION</scope>
</reference>
<dbReference type="HOGENOM" id="CLU_057801_0_0_1"/>
<keyword evidence="4 7" id="KW-1133">Transmembrane helix</keyword>
<dbReference type="Proteomes" id="UP000013827">
    <property type="component" value="Unassembled WGS sequence"/>
</dbReference>
<keyword evidence="9" id="KW-1185">Reference proteome</keyword>
<dbReference type="EnsemblProtists" id="EOD37343">
    <property type="protein sequence ID" value="EOD37343"/>
    <property type="gene ID" value="EMIHUDRAFT_109805"/>
</dbReference>
<feature type="compositionally biased region" description="Polar residues" evidence="6">
    <location>
        <begin position="310"/>
        <end position="323"/>
    </location>
</feature>
<organism evidence="8 9">
    <name type="scientific">Emiliania huxleyi (strain CCMP1516)</name>
    <dbReference type="NCBI Taxonomy" id="280463"/>
    <lineage>
        <taxon>Eukaryota</taxon>
        <taxon>Haptista</taxon>
        <taxon>Haptophyta</taxon>
        <taxon>Prymnesiophyceae</taxon>
        <taxon>Isochrysidales</taxon>
        <taxon>Noelaerhabdaceae</taxon>
        <taxon>Emiliania</taxon>
    </lineage>
</organism>
<feature type="transmembrane region" description="Helical" evidence="7">
    <location>
        <begin position="93"/>
        <end position="112"/>
    </location>
</feature>
<sequence length="370" mass="38550">MSAPPPPLPPLAPPSSSASVAPALKAANYLLLFVLILCLTSAIDLDVLRRDWRRIPRGVLCAMLCQFVLLPLLGFCSVLAFRLRLETVEGTMLLVITSSPGGSYSNWWCSLFNADLPLSIASTAASTLAAAAVLPLNLAIYLSLTYGGSLLGELPWAQLLTSVAIIVSGVCAGLLASLWISRKRRERAPKLRERLSLLGNACGLALIVIGVSFSSSSSAPPWSRPGAVYASLALPALLAVPLSAAVASLPAAGLVIYGFMQSMIVLPVLLVSWKAGWTHAPPSAPLLRVLLESWQPTYLDMQQEQQQQQTDSKPQTATELSSTGSVGAVSPAQAAGAACGASGQRGTDTDEGGAGSSPACEPDLRPGGLR</sequence>
<dbReference type="PANTHER" id="PTHR10361">
    <property type="entry name" value="SODIUM-BILE ACID COTRANSPORTER"/>
    <property type="match status" value="1"/>
</dbReference>
<feature type="transmembrane region" description="Helical" evidence="7">
    <location>
        <begin position="59"/>
        <end position="81"/>
    </location>
</feature>
<evidence type="ECO:0000256" key="1">
    <source>
        <dbReference type="ARBA" id="ARBA00004141"/>
    </source>
</evidence>
<dbReference type="eggNOG" id="KOG2718">
    <property type="taxonomic scope" value="Eukaryota"/>
</dbReference>
<dbReference type="KEGG" id="ehx:EMIHUDRAFT_109805"/>
<dbReference type="InterPro" id="IPR038770">
    <property type="entry name" value="Na+/solute_symporter_sf"/>
</dbReference>
<reference evidence="9" key="1">
    <citation type="journal article" date="2013" name="Nature">
        <title>Pan genome of the phytoplankton Emiliania underpins its global distribution.</title>
        <authorList>
            <person name="Read B.A."/>
            <person name="Kegel J."/>
            <person name="Klute M.J."/>
            <person name="Kuo A."/>
            <person name="Lefebvre S.C."/>
            <person name="Maumus F."/>
            <person name="Mayer C."/>
            <person name="Miller J."/>
            <person name="Monier A."/>
            <person name="Salamov A."/>
            <person name="Young J."/>
            <person name="Aguilar M."/>
            <person name="Claverie J.M."/>
            <person name="Frickenhaus S."/>
            <person name="Gonzalez K."/>
            <person name="Herman E.K."/>
            <person name="Lin Y.C."/>
            <person name="Napier J."/>
            <person name="Ogata H."/>
            <person name="Sarno A.F."/>
            <person name="Shmutz J."/>
            <person name="Schroeder D."/>
            <person name="de Vargas C."/>
            <person name="Verret F."/>
            <person name="von Dassow P."/>
            <person name="Valentin K."/>
            <person name="Van de Peer Y."/>
            <person name="Wheeler G."/>
            <person name="Dacks J.B."/>
            <person name="Delwiche C.F."/>
            <person name="Dyhrman S.T."/>
            <person name="Glockner G."/>
            <person name="John U."/>
            <person name="Richards T."/>
            <person name="Worden A.Z."/>
            <person name="Zhang X."/>
            <person name="Grigoriev I.V."/>
            <person name="Allen A.E."/>
            <person name="Bidle K."/>
            <person name="Borodovsky M."/>
            <person name="Bowler C."/>
            <person name="Brownlee C."/>
            <person name="Cock J.M."/>
            <person name="Elias M."/>
            <person name="Gladyshev V.N."/>
            <person name="Groth M."/>
            <person name="Guda C."/>
            <person name="Hadaegh A."/>
            <person name="Iglesias-Rodriguez M.D."/>
            <person name="Jenkins J."/>
            <person name="Jones B.M."/>
            <person name="Lawson T."/>
            <person name="Leese F."/>
            <person name="Lindquist E."/>
            <person name="Lobanov A."/>
            <person name="Lomsadze A."/>
            <person name="Malik S.B."/>
            <person name="Marsh M.E."/>
            <person name="Mackinder L."/>
            <person name="Mock T."/>
            <person name="Mueller-Roeber B."/>
            <person name="Pagarete A."/>
            <person name="Parker M."/>
            <person name="Probert I."/>
            <person name="Quesneville H."/>
            <person name="Raines C."/>
            <person name="Rensing S.A."/>
            <person name="Riano-Pachon D.M."/>
            <person name="Richier S."/>
            <person name="Rokitta S."/>
            <person name="Shiraiwa Y."/>
            <person name="Soanes D.M."/>
            <person name="van der Giezen M."/>
            <person name="Wahlund T.M."/>
            <person name="Williams B."/>
            <person name="Wilson W."/>
            <person name="Wolfe G."/>
            <person name="Wurch L.L."/>
        </authorList>
    </citation>
    <scope>NUCLEOTIDE SEQUENCE</scope>
</reference>
<feature type="compositionally biased region" description="Low complexity" evidence="6">
    <location>
        <begin position="324"/>
        <end position="346"/>
    </location>
</feature>
<evidence type="ECO:0000256" key="3">
    <source>
        <dbReference type="ARBA" id="ARBA00022692"/>
    </source>
</evidence>
<dbReference type="GO" id="GO:0016020">
    <property type="term" value="C:membrane"/>
    <property type="evidence" value="ECO:0007669"/>
    <property type="project" value="UniProtKB-SubCell"/>
</dbReference>
<feature type="transmembrane region" description="Helical" evidence="7">
    <location>
        <begin position="26"/>
        <end position="47"/>
    </location>
</feature>
<proteinExistence type="inferred from homology"/>
<evidence type="ECO:0000256" key="6">
    <source>
        <dbReference type="SAM" id="MobiDB-lite"/>
    </source>
</evidence>
<protein>
    <submittedName>
        <fullName evidence="8">Uncharacterized protein</fullName>
    </submittedName>
</protein>
<feature type="transmembrane region" description="Helical" evidence="7">
    <location>
        <begin position="124"/>
        <end position="144"/>
    </location>
</feature>
<evidence type="ECO:0000256" key="5">
    <source>
        <dbReference type="ARBA" id="ARBA00023136"/>
    </source>
</evidence>
<dbReference type="Pfam" id="PF01758">
    <property type="entry name" value="SBF"/>
    <property type="match status" value="1"/>
</dbReference>
<feature type="region of interest" description="Disordered" evidence="6">
    <location>
        <begin position="301"/>
        <end position="370"/>
    </location>
</feature>
<comment type="subcellular location">
    <subcellularLocation>
        <location evidence="1">Membrane</location>
        <topology evidence="1">Multi-pass membrane protein</topology>
    </subcellularLocation>
</comment>
<dbReference type="AlphaFoldDB" id="A0A0D3KNK8"/>
<name>A0A0D3KNK8_EMIH1</name>
<evidence type="ECO:0000256" key="7">
    <source>
        <dbReference type="SAM" id="Phobius"/>
    </source>
</evidence>
<dbReference type="InterPro" id="IPR002657">
    <property type="entry name" value="BilAc:Na_symport/Acr3"/>
</dbReference>
<dbReference type="Gene3D" id="1.20.1530.20">
    <property type="match status" value="1"/>
</dbReference>
<keyword evidence="3 7" id="KW-0812">Transmembrane</keyword>